<dbReference type="EMBL" id="JAKOGI010000974">
    <property type="protein sequence ID" value="KAJ8428727.1"/>
    <property type="molecule type" value="Genomic_DNA"/>
</dbReference>
<comment type="caution">
    <text evidence="1">The sequence shown here is derived from an EMBL/GenBank/DDBJ whole genome shotgun (WGS) entry which is preliminary data.</text>
</comment>
<dbReference type="PANTHER" id="PTHR36482:SF5">
    <property type="entry name" value="23 KDA JASMONATE-INDUCED PROTEIN-LIKE"/>
    <property type="match status" value="1"/>
</dbReference>
<keyword evidence="2" id="KW-1185">Reference proteome</keyword>
<organism evidence="1 2">
    <name type="scientific">Carnegiea gigantea</name>
    <dbReference type="NCBI Taxonomy" id="171969"/>
    <lineage>
        <taxon>Eukaryota</taxon>
        <taxon>Viridiplantae</taxon>
        <taxon>Streptophyta</taxon>
        <taxon>Embryophyta</taxon>
        <taxon>Tracheophyta</taxon>
        <taxon>Spermatophyta</taxon>
        <taxon>Magnoliopsida</taxon>
        <taxon>eudicotyledons</taxon>
        <taxon>Gunneridae</taxon>
        <taxon>Pentapetalae</taxon>
        <taxon>Caryophyllales</taxon>
        <taxon>Cactineae</taxon>
        <taxon>Cactaceae</taxon>
        <taxon>Cactoideae</taxon>
        <taxon>Echinocereeae</taxon>
        <taxon>Carnegiea</taxon>
    </lineage>
</organism>
<dbReference type="OrthoDB" id="2617878at2759"/>
<evidence type="ECO:0000313" key="1">
    <source>
        <dbReference type="EMBL" id="KAJ8428727.1"/>
    </source>
</evidence>
<gene>
    <name evidence="1" type="ORF">Cgig2_019020</name>
</gene>
<dbReference type="InterPro" id="IPR053085">
    <property type="entry name" value="Jasmonate-induced_protein"/>
</dbReference>
<dbReference type="Pfam" id="PF21230">
    <property type="entry name" value="Nakanori"/>
    <property type="match status" value="1"/>
</dbReference>
<evidence type="ECO:0000313" key="2">
    <source>
        <dbReference type="Proteomes" id="UP001153076"/>
    </source>
</evidence>
<sequence length="221" mass="24653">MAEYEGKQITTRDIAYEAYRRKESIYEAAQKQISDTLSKDPDHCTRCWIYNASGGPVTFVVSHDWAGHIHPSYTYPSCIRNGEWVTFLHEGDRDYERSSGAVMYQGNTAEGAGATWVLSWNFFWEFGNHIVPTRKGLCSAYIPENNMTLESIWSRARERLSGGRVQVTGGPDETAEGIAEITGTSKVILGNEVPGPSEVNRPIRSQTSLTFRGIITVVGHD</sequence>
<dbReference type="Proteomes" id="UP001153076">
    <property type="component" value="Unassembled WGS sequence"/>
</dbReference>
<accession>A0A9Q1Q3T7</accession>
<reference evidence="1" key="1">
    <citation type="submission" date="2022-04" db="EMBL/GenBank/DDBJ databases">
        <title>Carnegiea gigantea Genome sequencing and assembly v2.</title>
        <authorList>
            <person name="Copetti D."/>
            <person name="Sanderson M.J."/>
            <person name="Burquez A."/>
            <person name="Wojciechowski M.F."/>
        </authorList>
    </citation>
    <scope>NUCLEOTIDE SEQUENCE</scope>
    <source>
        <strain evidence="1">SGP5-SGP5p</strain>
        <tissue evidence="1">Aerial part</tissue>
    </source>
</reference>
<dbReference type="PANTHER" id="PTHR36482">
    <property type="entry name" value="OSJNBA0024J22.15 PROTEIN"/>
    <property type="match status" value="1"/>
</dbReference>
<proteinExistence type="predicted"/>
<dbReference type="AlphaFoldDB" id="A0A9Q1Q3T7"/>
<name>A0A9Q1Q3T7_9CARY</name>
<protein>
    <submittedName>
        <fullName evidence="1">Uncharacterized protein</fullName>
    </submittedName>
</protein>
<dbReference type="InterPro" id="IPR049065">
    <property type="entry name" value="Nakanori"/>
</dbReference>